<name>A0ABU3RW21_9MICO</name>
<gene>
    <name evidence="1" type="ORF">RWH43_07740</name>
</gene>
<protein>
    <submittedName>
        <fullName evidence="1">Uncharacterized protein</fullName>
    </submittedName>
</protein>
<dbReference type="EMBL" id="JAWDIU010000002">
    <property type="protein sequence ID" value="MDU0326648.1"/>
    <property type="molecule type" value="Genomic_DNA"/>
</dbReference>
<evidence type="ECO:0000313" key="2">
    <source>
        <dbReference type="Proteomes" id="UP001256673"/>
    </source>
</evidence>
<reference evidence="1 2" key="1">
    <citation type="submission" date="2023-09" db="EMBL/GenBank/DDBJ databases">
        <title>Microbacterium fusihabitans sp. nov., Microbacterium phycihabitans sp. nov., and Microbacterium cervinum sp. nov., isolated from dried seaweeds of beach.</title>
        <authorList>
            <person name="Lee S.D."/>
        </authorList>
    </citation>
    <scope>NUCLEOTIDE SEQUENCE [LARGE SCALE GENOMIC DNA]</scope>
    <source>
        <strain evidence="1 2">KSW2-21</strain>
    </source>
</reference>
<proteinExistence type="predicted"/>
<keyword evidence="2" id="KW-1185">Reference proteome</keyword>
<accession>A0ABU3RW21</accession>
<comment type="caution">
    <text evidence="1">The sequence shown here is derived from an EMBL/GenBank/DDBJ whole genome shotgun (WGS) entry which is preliminary data.</text>
</comment>
<dbReference type="RefSeq" id="WP_230704715.1">
    <property type="nucleotide sequence ID" value="NZ_JAWDIU010000002.1"/>
</dbReference>
<organism evidence="1 2">
    <name type="scientific">Microbacterium algihabitans</name>
    <dbReference type="NCBI Taxonomy" id="3075992"/>
    <lineage>
        <taxon>Bacteria</taxon>
        <taxon>Bacillati</taxon>
        <taxon>Actinomycetota</taxon>
        <taxon>Actinomycetes</taxon>
        <taxon>Micrococcales</taxon>
        <taxon>Microbacteriaceae</taxon>
        <taxon>Microbacterium</taxon>
    </lineage>
</organism>
<sequence>MSPLTVGGMTRGARLIVRDRPDAALTTLVEALRAERFDVGDDRMSKALSARGSEWIAQDLRIGAPAPTWSSGIVDAAVQHTPLAFVPGLRRRATPTVVIASARAHDEGAELVVFSHPTLVGWTTANDAAHLVSAALDRVEAQYAPAGLLVSREALRGIPNDGAPASQAFVRDVLGWR</sequence>
<evidence type="ECO:0000313" key="1">
    <source>
        <dbReference type="EMBL" id="MDU0326648.1"/>
    </source>
</evidence>
<dbReference type="Proteomes" id="UP001256673">
    <property type="component" value="Unassembled WGS sequence"/>
</dbReference>